<keyword evidence="2" id="KW-0813">Transport</keyword>
<dbReference type="InterPro" id="IPR036259">
    <property type="entry name" value="MFS_trans_sf"/>
</dbReference>
<evidence type="ECO:0000313" key="9">
    <source>
        <dbReference type="EMBL" id="OBZ94892.1"/>
    </source>
</evidence>
<evidence type="ECO:0000256" key="3">
    <source>
        <dbReference type="ARBA" id="ARBA00022475"/>
    </source>
</evidence>
<feature type="domain" description="Major facilitator superfamily (MFS) profile" evidence="8">
    <location>
        <begin position="19"/>
        <end position="402"/>
    </location>
</feature>
<feature type="transmembrane region" description="Helical" evidence="7">
    <location>
        <begin position="285"/>
        <end position="308"/>
    </location>
</feature>
<accession>A0A1C7P0U1</accession>
<dbReference type="Pfam" id="PF07690">
    <property type="entry name" value="MFS_1"/>
    <property type="match status" value="1"/>
</dbReference>
<keyword evidence="10" id="KW-1185">Reference proteome</keyword>
<feature type="transmembrane region" description="Helical" evidence="7">
    <location>
        <begin position="86"/>
        <end position="104"/>
    </location>
</feature>
<evidence type="ECO:0000256" key="7">
    <source>
        <dbReference type="SAM" id="Phobius"/>
    </source>
</evidence>
<comment type="subcellular location">
    <subcellularLocation>
        <location evidence="1">Cell membrane</location>
        <topology evidence="1">Multi-pass membrane protein</topology>
    </subcellularLocation>
</comment>
<dbReference type="PANTHER" id="PTHR23517">
    <property type="entry name" value="RESISTANCE PROTEIN MDTM, PUTATIVE-RELATED-RELATED"/>
    <property type="match status" value="1"/>
</dbReference>
<keyword evidence="3" id="KW-1003">Cell membrane</keyword>
<keyword evidence="4 7" id="KW-0812">Transmembrane</keyword>
<dbReference type="STRING" id="1612624.ADU59_13870"/>
<evidence type="ECO:0000256" key="6">
    <source>
        <dbReference type="ARBA" id="ARBA00023136"/>
    </source>
</evidence>
<dbReference type="Proteomes" id="UP000093111">
    <property type="component" value="Unassembled WGS sequence"/>
</dbReference>
<proteinExistence type="predicted"/>
<feature type="transmembrane region" description="Helical" evidence="7">
    <location>
        <begin position="254"/>
        <end position="273"/>
    </location>
</feature>
<comment type="caution">
    <text evidence="9">The sequence shown here is derived from an EMBL/GenBank/DDBJ whole genome shotgun (WGS) entry which is preliminary data.</text>
</comment>
<feature type="transmembrane region" description="Helical" evidence="7">
    <location>
        <begin position="145"/>
        <end position="166"/>
    </location>
</feature>
<evidence type="ECO:0000256" key="2">
    <source>
        <dbReference type="ARBA" id="ARBA00022448"/>
    </source>
</evidence>
<feature type="transmembrane region" description="Helical" evidence="7">
    <location>
        <begin position="375"/>
        <end position="396"/>
    </location>
</feature>
<feature type="transmembrane region" description="Helical" evidence="7">
    <location>
        <begin position="21"/>
        <end position="42"/>
    </location>
</feature>
<dbReference type="OrthoDB" id="7283458at2"/>
<reference evidence="9 10" key="1">
    <citation type="journal article" date="2016" name="Syst. Appl. Microbiol.">
        <title>Pararhizobium polonicum sp. nov. isolated from tumors on stone fruit rootstocks.</title>
        <authorList>
            <person name="Pulawska J."/>
            <person name="Kuzmanovic N."/>
            <person name="Willems A."/>
            <person name="Pothier J.F."/>
        </authorList>
    </citation>
    <scope>NUCLEOTIDE SEQUENCE [LARGE SCALE GENOMIC DNA]</scope>
    <source>
        <strain evidence="9 10">F5.1</strain>
    </source>
</reference>
<dbReference type="Gene3D" id="1.20.1250.20">
    <property type="entry name" value="MFS general substrate transporter like domains"/>
    <property type="match status" value="1"/>
</dbReference>
<dbReference type="InterPro" id="IPR050171">
    <property type="entry name" value="MFS_Transporters"/>
</dbReference>
<dbReference type="AlphaFoldDB" id="A0A1C7P0U1"/>
<dbReference type="InterPro" id="IPR020846">
    <property type="entry name" value="MFS_dom"/>
</dbReference>
<dbReference type="EMBL" id="LGLV01000008">
    <property type="protein sequence ID" value="OBZ94892.1"/>
    <property type="molecule type" value="Genomic_DNA"/>
</dbReference>
<sequence>MSSKSEHLSGDLSPVKRRWALTFHAVTLITFLAASAAPTPLYHLYQESWHFSPILLTFIFSVYAFSLLTTLLIVGSLSDHIGRRPVIFVSILLQAAAMVLFMLADSPSWLVAARVVQGIATGAASGAIGAALVDANRTTGPIVNSISPLLGMAVGALGAGALVQFAPDPMRLVYLVVFAALLLQAVFVWTVPETAESKPGALASLRPHVGIPPQVRSPLMTITPINISIWSLGGFYLSLMPSLVGAATGNHSPMAGGLTVAALTVSGALAVFVRRQKPARANLTLGVFAMMAGLLIVVAGVHSGLVALLFSGTIIAGFGFGSCFLGAVSTIMPLARPEERAGLLSAYYVQSYLAFSIPAILAGFLSRAVGLTTTADIYVCVIILLTAAGYAAMSLARPQPAE</sequence>
<protein>
    <submittedName>
        <fullName evidence="9">MFS transporter</fullName>
    </submittedName>
</protein>
<feature type="transmembrane region" description="Helical" evidence="7">
    <location>
        <begin position="347"/>
        <end position="369"/>
    </location>
</feature>
<feature type="transmembrane region" description="Helical" evidence="7">
    <location>
        <begin position="172"/>
        <end position="191"/>
    </location>
</feature>
<keyword evidence="6 7" id="KW-0472">Membrane</keyword>
<evidence type="ECO:0000256" key="4">
    <source>
        <dbReference type="ARBA" id="ARBA00022692"/>
    </source>
</evidence>
<feature type="transmembrane region" description="Helical" evidence="7">
    <location>
        <begin position="227"/>
        <end position="248"/>
    </location>
</feature>
<dbReference type="GO" id="GO:0005886">
    <property type="term" value="C:plasma membrane"/>
    <property type="evidence" value="ECO:0007669"/>
    <property type="project" value="UniProtKB-SubCell"/>
</dbReference>
<dbReference type="PROSITE" id="PS50850">
    <property type="entry name" value="MFS"/>
    <property type="match status" value="1"/>
</dbReference>
<gene>
    <name evidence="9" type="ORF">ADU59_13870</name>
</gene>
<keyword evidence="5 7" id="KW-1133">Transmembrane helix</keyword>
<evidence type="ECO:0000313" key="10">
    <source>
        <dbReference type="Proteomes" id="UP000093111"/>
    </source>
</evidence>
<dbReference type="InterPro" id="IPR011701">
    <property type="entry name" value="MFS"/>
</dbReference>
<organism evidence="9 10">
    <name type="scientific">Pararhizobium polonicum</name>
    <dbReference type="NCBI Taxonomy" id="1612624"/>
    <lineage>
        <taxon>Bacteria</taxon>
        <taxon>Pseudomonadati</taxon>
        <taxon>Pseudomonadota</taxon>
        <taxon>Alphaproteobacteria</taxon>
        <taxon>Hyphomicrobiales</taxon>
        <taxon>Rhizobiaceae</taxon>
        <taxon>Rhizobium/Agrobacterium group</taxon>
        <taxon>Pararhizobium</taxon>
    </lineage>
</organism>
<evidence type="ECO:0000256" key="5">
    <source>
        <dbReference type="ARBA" id="ARBA00022989"/>
    </source>
</evidence>
<feature type="transmembrane region" description="Helical" evidence="7">
    <location>
        <begin position="314"/>
        <end position="335"/>
    </location>
</feature>
<evidence type="ECO:0000259" key="8">
    <source>
        <dbReference type="PROSITE" id="PS50850"/>
    </source>
</evidence>
<name>A0A1C7P0U1_9HYPH</name>
<dbReference type="PATRIC" id="fig|1612624.7.peg.4684"/>
<evidence type="ECO:0000256" key="1">
    <source>
        <dbReference type="ARBA" id="ARBA00004651"/>
    </source>
</evidence>
<dbReference type="RefSeq" id="WP_068954716.1">
    <property type="nucleotide sequence ID" value="NZ_LGLV01000008.1"/>
</dbReference>
<dbReference type="SUPFAM" id="SSF103473">
    <property type="entry name" value="MFS general substrate transporter"/>
    <property type="match status" value="1"/>
</dbReference>
<dbReference type="GO" id="GO:0022857">
    <property type="term" value="F:transmembrane transporter activity"/>
    <property type="evidence" value="ECO:0007669"/>
    <property type="project" value="InterPro"/>
</dbReference>
<feature type="transmembrane region" description="Helical" evidence="7">
    <location>
        <begin position="54"/>
        <end position="74"/>
    </location>
</feature>
<feature type="transmembrane region" description="Helical" evidence="7">
    <location>
        <begin position="110"/>
        <end position="133"/>
    </location>
</feature>